<dbReference type="UniPathway" id="UPA00394">
    <property type="reaction ID" value="UER00652"/>
</dbReference>
<dbReference type="InterPro" id="IPR011330">
    <property type="entry name" value="Glyco_hydro/deAcase_b/a-brl"/>
</dbReference>
<dbReference type="InterPro" id="IPR017580">
    <property type="entry name" value="OHCU_decarboxylase-1"/>
</dbReference>
<comment type="catalytic activity">
    <reaction evidence="1">
        <text>5-hydroxy-2-oxo-4-ureido-2,5-dihydro-1H-imidazole-5-carboxylate + H(+) = (S)-allantoin + CO2</text>
        <dbReference type="Rhea" id="RHEA:26301"/>
        <dbReference type="ChEBI" id="CHEBI:15378"/>
        <dbReference type="ChEBI" id="CHEBI:15678"/>
        <dbReference type="ChEBI" id="CHEBI:16526"/>
        <dbReference type="ChEBI" id="CHEBI:58639"/>
        <dbReference type="EC" id="4.1.1.97"/>
    </reaction>
</comment>
<dbReference type="InterPro" id="IPR018020">
    <property type="entry name" value="OHCU_decarboxylase"/>
</dbReference>
<evidence type="ECO:0000256" key="3">
    <source>
        <dbReference type="ARBA" id="ARBA00004754"/>
    </source>
</evidence>
<comment type="similarity">
    <text evidence="4">Belongs to the OHCU decarboxylase family.</text>
</comment>
<comment type="function">
    <text evidence="2">Catalyzes the stereoselective decarboxylation of 2-oxo-4-hydroxy-4-carboxy-5-ureidoimidazoline (OHCU) to (S)-allantoin.</text>
</comment>
<evidence type="ECO:0000256" key="7">
    <source>
        <dbReference type="ARBA" id="ARBA00022793"/>
    </source>
</evidence>
<dbReference type="EMBL" id="CAJNON010000886">
    <property type="protein sequence ID" value="CAF1398615.1"/>
    <property type="molecule type" value="Genomic_DNA"/>
</dbReference>
<dbReference type="NCBIfam" id="TIGR03164">
    <property type="entry name" value="UHCUDC"/>
    <property type="match status" value="1"/>
</dbReference>
<comment type="caution">
    <text evidence="12">The sequence shown here is derived from an EMBL/GenBank/DDBJ whole genome shotgun (WGS) entry which is preliminary data.</text>
</comment>
<dbReference type="PANTHER" id="PTHR43466:SF1">
    <property type="entry name" value="2-OXO-4-HYDROXY-4-CARBOXY-5-UREIDOIMIDAZOLINE DECARBOXYLASE-RELATED"/>
    <property type="match status" value="1"/>
</dbReference>
<protein>
    <recommendedName>
        <fullName evidence="5">2-oxo-4-hydroxy-4-carboxy-5-ureidoimidazoline decarboxylase</fullName>
        <ecNumber evidence="5">4.1.1.97</ecNumber>
    </recommendedName>
    <alternativeName>
        <fullName evidence="10">Parahox neighbor</fullName>
    </alternativeName>
    <alternativeName>
        <fullName evidence="9">Ureidoimidazoline (2-oxo-4-hydroxy-4-carboxy-5-) decarboxylase</fullName>
    </alternativeName>
</protein>
<dbReference type="Gene3D" id="1.10.3330.10">
    <property type="entry name" value="Oxo-4-hydroxy-4-carboxy-5-ureidoimidazoline decarboxylase"/>
    <property type="match status" value="1"/>
</dbReference>
<evidence type="ECO:0000313" key="12">
    <source>
        <dbReference type="EMBL" id="CAF1398615.1"/>
    </source>
</evidence>
<dbReference type="GO" id="GO:0000255">
    <property type="term" value="P:allantoin metabolic process"/>
    <property type="evidence" value="ECO:0007669"/>
    <property type="project" value="InterPro"/>
</dbReference>
<evidence type="ECO:0000256" key="8">
    <source>
        <dbReference type="ARBA" id="ARBA00023239"/>
    </source>
</evidence>
<dbReference type="PANTHER" id="PTHR43466">
    <property type="entry name" value="2-OXO-4-HYDROXY-4-CARBOXY-5-UREIDOIMIDAZOLINE DECARBOXYLASE-RELATED"/>
    <property type="match status" value="1"/>
</dbReference>
<sequence length="277" mass="32005">EYKGKPQLIIPYTLDANDMRFATPQGFSSGEQFYTYLKDQFDTLYEEGKKGHPKMMTVGLHCRLIGRPGRISSLVRFINYIQSQDKVWVPTRLEIALHWKKTHPYVKPDIIPSQLDRETFISRFGLIFEQSSWIAERAFDGELAPANNTAHGLHFALRTQFRAASDDERLKVLVAHPNLARKLAVLTCLTAESTNEHLSSDLDMLTDEEREIFTDLNEKYTTKFGFPFIIAVKDNTKASILDAIKRRLENDRENEFQIACVQVERITYLRLKAFLLD</sequence>
<accession>A0A815KPS7</accession>
<evidence type="ECO:0000256" key="4">
    <source>
        <dbReference type="ARBA" id="ARBA00005793"/>
    </source>
</evidence>
<name>A0A815KPS7_9BILA</name>
<gene>
    <name evidence="12" type="ORF">VCS650_LOCUS36363</name>
</gene>
<evidence type="ECO:0000256" key="2">
    <source>
        <dbReference type="ARBA" id="ARBA00002506"/>
    </source>
</evidence>
<evidence type="ECO:0000256" key="5">
    <source>
        <dbReference type="ARBA" id="ARBA00012257"/>
    </source>
</evidence>
<feature type="non-terminal residue" evidence="12">
    <location>
        <position position="1"/>
    </location>
</feature>
<proteinExistence type="inferred from homology"/>
<dbReference type="AlphaFoldDB" id="A0A815KPS7"/>
<dbReference type="EC" id="4.1.1.97" evidence="5"/>
<dbReference type="GO" id="GO:0005975">
    <property type="term" value="P:carbohydrate metabolic process"/>
    <property type="evidence" value="ECO:0007669"/>
    <property type="project" value="InterPro"/>
</dbReference>
<comment type="pathway">
    <text evidence="3">Purine metabolism; urate degradation; (S)-allantoin from urate: step 3/3.</text>
</comment>
<dbReference type="SUPFAM" id="SSF88713">
    <property type="entry name" value="Glycoside hydrolase/deacetylase"/>
    <property type="match status" value="1"/>
</dbReference>
<evidence type="ECO:0000256" key="9">
    <source>
        <dbReference type="ARBA" id="ARBA00030624"/>
    </source>
</evidence>
<organism evidence="12 13">
    <name type="scientific">Adineta steineri</name>
    <dbReference type="NCBI Taxonomy" id="433720"/>
    <lineage>
        <taxon>Eukaryota</taxon>
        <taxon>Metazoa</taxon>
        <taxon>Spiralia</taxon>
        <taxon>Gnathifera</taxon>
        <taxon>Rotifera</taxon>
        <taxon>Eurotatoria</taxon>
        <taxon>Bdelloidea</taxon>
        <taxon>Adinetida</taxon>
        <taxon>Adinetidae</taxon>
        <taxon>Adineta</taxon>
    </lineage>
</organism>
<dbReference type="Proteomes" id="UP000663891">
    <property type="component" value="Unassembled WGS sequence"/>
</dbReference>
<evidence type="ECO:0000256" key="10">
    <source>
        <dbReference type="ARBA" id="ARBA00032116"/>
    </source>
</evidence>
<evidence type="ECO:0000259" key="11">
    <source>
        <dbReference type="Pfam" id="PF09349"/>
    </source>
</evidence>
<dbReference type="GO" id="GO:0019628">
    <property type="term" value="P:urate catabolic process"/>
    <property type="evidence" value="ECO:0007669"/>
    <property type="project" value="UniProtKB-UniPathway"/>
</dbReference>
<evidence type="ECO:0000256" key="6">
    <source>
        <dbReference type="ARBA" id="ARBA00022631"/>
    </source>
</evidence>
<keyword evidence="8" id="KW-0456">Lyase</keyword>
<dbReference type="GO" id="GO:0051997">
    <property type="term" value="F:2-oxo-4-hydroxy-4-carboxy-5-ureidoimidazoline decarboxylase activity"/>
    <property type="evidence" value="ECO:0007669"/>
    <property type="project" value="UniProtKB-EC"/>
</dbReference>
<feature type="domain" description="Oxo-4-hydroxy-4-carboxy-5-ureidoimidazoline decarboxylase" evidence="11">
    <location>
        <begin position="114"/>
        <end position="272"/>
    </location>
</feature>
<dbReference type="GO" id="GO:0005777">
    <property type="term" value="C:peroxisome"/>
    <property type="evidence" value="ECO:0007669"/>
    <property type="project" value="TreeGrafter"/>
</dbReference>
<keyword evidence="7" id="KW-0210">Decarboxylase</keyword>
<dbReference type="GO" id="GO:0006144">
    <property type="term" value="P:purine nucleobase metabolic process"/>
    <property type="evidence" value="ECO:0007669"/>
    <property type="project" value="UniProtKB-KW"/>
</dbReference>
<dbReference type="InterPro" id="IPR036778">
    <property type="entry name" value="OHCU_decarboxylase_sf"/>
</dbReference>
<evidence type="ECO:0000313" key="13">
    <source>
        <dbReference type="Proteomes" id="UP000663891"/>
    </source>
</evidence>
<dbReference type="OrthoDB" id="9970124at2759"/>
<dbReference type="SUPFAM" id="SSF158694">
    <property type="entry name" value="UraD-Like"/>
    <property type="match status" value="1"/>
</dbReference>
<reference evidence="12" key="1">
    <citation type="submission" date="2021-02" db="EMBL/GenBank/DDBJ databases">
        <authorList>
            <person name="Nowell W R."/>
        </authorList>
    </citation>
    <scope>NUCLEOTIDE SEQUENCE</scope>
</reference>
<evidence type="ECO:0000256" key="1">
    <source>
        <dbReference type="ARBA" id="ARBA00001163"/>
    </source>
</evidence>
<keyword evidence="6" id="KW-0659">Purine metabolism</keyword>
<dbReference type="Pfam" id="PF09349">
    <property type="entry name" value="OHCU_decarbox"/>
    <property type="match status" value="1"/>
</dbReference>
<dbReference type="Gene3D" id="3.20.20.370">
    <property type="entry name" value="Glycoside hydrolase/deacetylase"/>
    <property type="match status" value="1"/>
</dbReference>